<dbReference type="Proteomes" id="UP000886523">
    <property type="component" value="Unassembled WGS sequence"/>
</dbReference>
<evidence type="ECO:0000313" key="2">
    <source>
        <dbReference type="EMBL" id="KAF9514548.1"/>
    </source>
</evidence>
<reference evidence="2" key="1">
    <citation type="journal article" date="2020" name="Nat. Commun.">
        <title>Large-scale genome sequencing of mycorrhizal fungi provides insights into the early evolution of symbiotic traits.</title>
        <authorList>
            <person name="Miyauchi S."/>
            <person name="Kiss E."/>
            <person name="Kuo A."/>
            <person name="Drula E."/>
            <person name="Kohler A."/>
            <person name="Sanchez-Garcia M."/>
            <person name="Morin E."/>
            <person name="Andreopoulos B."/>
            <person name="Barry K.W."/>
            <person name="Bonito G."/>
            <person name="Buee M."/>
            <person name="Carver A."/>
            <person name="Chen C."/>
            <person name="Cichocki N."/>
            <person name="Clum A."/>
            <person name="Culley D."/>
            <person name="Crous P.W."/>
            <person name="Fauchery L."/>
            <person name="Girlanda M."/>
            <person name="Hayes R.D."/>
            <person name="Keri Z."/>
            <person name="LaButti K."/>
            <person name="Lipzen A."/>
            <person name="Lombard V."/>
            <person name="Magnuson J."/>
            <person name="Maillard F."/>
            <person name="Murat C."/>
            <person name="Nolan M."/>
            <person name="Ohm R.A."/>
            <person name="Pangilinan J."/>
            <person name="Pereira M.F."/>
            <person name="Perotto S."/>
            <person name="Peter M."/>
            <person name="Pfister S."/>
            <person name="Riley R."/>
            <person name="Sitrit Y."/>
            <person name="Stielow J.B."/>
            <person name="Szollosi G."/>
            <person name="Zifcakova L."/>
            <person name="Stursova M."/>
            <person name="Spatafora J.W."/>
            <person name="Tedersoo L."/>
            <person name="Vaario L.M."/>
            <person name="Yamada A."/>
            <person name="Yan M."/>
            <person name="Wang P."/>
            <person name="Xu J."/>
            <person name="Bruns T."/>
            <person name="Baldrian P."/>
            <person name="Vilgalys R."/>
            <person name="Dunand C."/>
            <person name="Henrissat B."/>
            <person name="Grigoriev I.V."/>
            <person name="Hibbett D."/>
            <person name="Nagy L.G."/>
            <person name="Martin F.M."/>
        </authorList>
    </citation>
    <scope>NUCLEOTIDE SEQUENCE</scope>
    <source>
        <strain evidence="2">UP504</strain>
    </source>
</reference>
<name>A0A9P6AYW1_9AGAM</name>
<proteinExistence type="predicted"/>
<comment type="caution">
    <text evidence="2">The sequence shown here is derived from an EMBL/GenBank/DDBJ whole genome shotgun (WGS) entry which is preliminary data.</text>
</comment>
<protein>
    <submittedName>
        <fullName evidence="2">Uncharacterized protein</fullName>
    </submittedName>
</protein>
<feature type="region of interest" description="Disordered" evidence="1">
    <location>
        <begin position="152"/>
        <end position="176"/>
    </location>
</feature>
<gene>
    <name evidence="2" type="ORF">BS47DRAFT_1452244</name>
</gene>
<evidence type="ECO:0000313" key="3">
    <source>
        <dbReference type="Proteomes" id="UP000886523"/>
    </source>
</evidence>
<accession>A0A9P6AYW1</accession>
<keyword evidence="3" id="KW-1185">Reference proteome</keyword>
<organism evidence="2 3">
    <name type="scientific">Hydnum rufescens UP504</name>
    <dbReference type="NCBI Taxonomy" id="1448309"/>
    <lineage>
        <taxon>Eukaryota</taxon>
        <taxon>Fungi</taxon>
        <taxon>Dikarya</taxon>
        <taxon>Basidiomycota</taxon>
        <taxon>Agaricomycotina</taxon>
        <taxon>Agaricomycetes</taxon>
        <taxon>Cantharellales</taxon>
        <taxon>Hydnaceae</taxon>
        <taxon>Hydnum</taxon>
    </lineage>
</organism>
<sequence length="176" mass="20413">MSNTNWFRNAESMEDIIRRNCLRRARVDNVYASLQENGLTLDEYISEVLDPLNACLNTTKDDVRCSTPHILNTLTYYNEYSSERHVFDITNRVYRNELDALIATQSGFHMNSRDLRLNVLEEFSMPLMAQRMPKATCVEDIEDEEIDVDGQDAEVEDNIDQNVSKQPTQRQEAAQK</sequence>
<dbReference type="AlphaFoldDB" id="A0A9P6AYW1"/>
<dbReference type="EMBL" id="MU128959">
    <property type="protein sequence ID" value="KAF9514548.1"/>
    <property type="molecule type" value="Genomic_DNA"/>
</dbReference>
<feature type="compositionally biased region" description="Polar residues" evidence="1">
    <location>
        <begin position="160"/>
        <end position="176"/>
    </location>
</feature>
<evidence type="ECO:0000256" key="1">
    <source>
        <dbReference type="SAM" id="MobiDB-lite"/>
    </source>
</evidence>